<protein>
    <submittedName>
        <fullName evidence="1">Uncharacterized protein</fullName>
    </submittedName>
</protein>
<proteinExistence type="predicted"/>
<reference evidence="1" key="1">
    <citation type="submission" date="2020-04" db="EMBL/GenBank/DDBJ databases">
        <authorList>
            <person name="Chiriac C."/>
            <person name="Salcher M."/>
            <person name="Ghai R."/>
            <person name="Kavagutti S V."/>
        </authorList>
    </citation>
    <scope>NUCLEOTIDE SEQUENCE</scope>
</reference>
<accession>A0A6J5KK60</accession>
<dbReference type="EMBL" id="LR796140">
    <property type="protein sequence ID" value="CAB4121297.1"/>
    <property type="molecule type" value="Genomic_DNA"/>
</dbReference>
<name>A0A6J5KK60_9CAUD</name>
<organism evidence="1">
    <name type="scientific">uncultured Caudovirales phage</name>
    <dbReference type="NCBI Taxonomy" id="2100421"/>
    <lineage>
        <taxon>Viruses</taxon>
        <taxon>Duplodnaviria</taxon>
        <taxon>Heunggongvirae</taxon>
        <taxon>Uroviricota</taxon>
        <taxon>Caudoviricetes</taxon>
        <taxon>Peduoviridae</taxon>
        <taxon>Maltschvirus</taxon>
        <taxon>Maltschvirus maltsch</taxon>
    </lineage>
</organism>
<sequence>MSHIGIFSSSGGGGSGTLTLNYTAVSTTPYVVSSTDEFLGVNTTTLAITIELPNAPATGRVYIVKDVTGLSPIHNITITTVGGAVDIDGATTYVMNSSFESVQLLFNGTEYLIF</sequence>
<gene>
    <name evidence="1" type="ORF">UFOVP9_63</name>
</gene>
<evidence type="ECO:0000313" key="1">
    <source>
        <dbReference type="EMBL" id="CAB4121297.1"/>
    </source>
</evidence>